<organism evidence="1 2">
    <name type="scientific">Rhododendron molle</name>
    <name type="common">Chinese azalea</name>
    <name type="synonym">Azalea mollis</name>
    <dbReference type="NCBI Taxonomy" id="49168"/>
    <lineage>
        <taxon>Eukaryota</taxon>
        <taxon>Viridiplantae</taxon>
        <taxon>Streptophyta</taxon>
        <taxon>Embryophyta</taxon>
        <taxon>Tracheophyta</taxon>
        <taxon>Spermatophyta</taxon>
        <taxon>Magnoliopsida</taxon>
        <taxon>eudicotyledons</taxon>
        <taxon>Gunneridae</taxon>
        <taxon>Pentapetalae</taxon>
        <taxon>asterids</taxon>
        <taxon>Ericales</taxon>
        <taxon>Ericaceae</taxon>
        <taxon>Ericoideae</taxon>
        <taxon>Rhodoreae</taxon>
        <taxon>Rhododendron</taxon>
    </lineage>
</organism>
<dbReference type="Proteomes" id="UP001062846">
    <property type="component" value="Chromosome 12"/>
</dbReference>
<protein>
    <submittedName>
        <fullName evidence="1">Uncharacterized protein</fullName>
    </submittedName>
</protein>
<keyword evidence="2" id="KW-1185">Reference proteome</keyword>
<sequence length="72" mass="8428">MNSFFDGYIHSNTTLKELMEQYDNALRKKVQKEDEANAHSLNVQIQKVSPYKFEDQFQKADTIAKCKNSKNK</sequence>
<dbReference type="EMBL" id="CM046399">
    <property type="protein sequence ID" value="KAI8529094.1"/>
    <property type="molecule type" value="Genomic_DNA"/>
</dbReference>
<evidence type="ECO:0000313" key="1">
    <source>
        <dbReference type="EMBL" id="KAI8529094.1"/>
    </source>
</evidence>
<comment type="caution">
    <text evidence="1">The sequence shown here is derived from an EMBL/GenBank/DDBJ whole genome shotgun (WGS) entry which is preliminary data.</text>
</comment>
<evidence type="ECO:0000313" key="2">
    <source>
        <dbReference type="Proteomes" id="UP001062846"/>
    </source>
</evidence>
<name>A0ACC0LKE6_RHOML</name>
<proteinExistence type="predicted"/>
<reference evidence="1" key="1">
    <citation type="submission" date="2022-02" db="EMBL/GenBank/DDBJ databases">
        <title>Plant Genome Project.</title>
        <authorList>
            <person name="Zhang R.-G."/>
        </authorList>
    </citation>
    <scope>NUCLEOTIDE SEQUENCE</scope>
    <source>
        <strain evidence="1">AT1</strain>
    </source>
</reference>
<accession>A0ACC0LKE6</accession>
<gene>
    <name evidence="1" type="ORF">RHMOL_Rhmol12G0199100</name>
</gene>